<keyword evidence="2" id="KW-0560">Oxidoreductase</keyword>
<gene>
    <name evidence="2" type="primary">wrbA</name>
    <name evidence="2" type="ORF">ACFSJ0_17840</name>
</gene>
<dbReference type="NCBIfam" id="NF002999">
    <property type="entry name" value="PRK03767.1"/>
    <property type="match status" value="1"/>
</dbReference>
<feature type="domain" description="Flavodoxin-like" evidence="1">
    <location>
        <begin position="5"/>
        <end position="192"/>
    </location>
</feature>
<keyword evidence="3" id="KW-1185">Reference proteome</keyword>
<comment type="caution">
    <text evidence="2">The sequence shown here is derived from an EMBL/GenBank/DDBJ whole genome shotgun (WGS) entry which is preliminary data.</text>
</comment>
<evidence type="ECO:0000259" key="1">
    <source>
        <dbReference type="PROSITE" id="PS50902"/>
    </source>
</evidence>
<dbReference type="EMBL" id="JBHUCM010000014">
    <property type="protein sequence ID" value="MFD1538923.1"/>
    <property type="molecule type" value="Genomic_DNA"/>
</dbReference>
<dbReference type="PANTHER" id="PTHR30546:SF23">
    <property type="entry name" value="FLAVOPROTEIN-LIKE PROTEIN YCP4-RELATED"/>
    <property type="match status" value="1"/>
</dbReference>
<dbReference type="PANTHER" id="PTHR30546">
    <property type="entry name" value="FLAVODOXIN-RELATED PROTEIN WRBA-RELATED"/>
    <property type="match status" value="1"/>
</dbReference>
<proteinExistence type="predicted"/>
<dbReference type="InterPro" id="IPR005025">
    <property type="entry name" value="FMN_Rdtase-like_dom"/>
</dbReference>
<dbReference type="NCBIfam" id="TIGR01755">
    <property type="entry name" value="flav_wrbA"/>
    <property type="match status" value="1"/>
</dbReference>
<organism evidence="2 3">
    <name type="scientific">Nonomuraea guangzhouensis</name>
    <dbReference type="NCBI Taxonomy" id="1291555"/>
    <lineage>
        <taxon>Bacteria</taxon>
        <taxon>Bacillati</taxon>
        <taxon>Actinomycetota</taxon>
        <taxon>Actinomycetes</taxon>
        <taxon>Streptosporangiales</taxon>
        <taxon>Streptosporangiaceae</taxon>
        <taxon>Nonomuraea</taxon>
    </lineage>
</organism>
<dbReference type="InterPro" id="IPR008254">
    <property type="entry name" value="Flavodoxin/NO_synth"/>
</dbReference>
<dbReference type="GO" id="GO:0003955">
    <property type="term" value="F:NAD(P)H dehydrogenase (quinone) activity"/>
    <property type="evidence" value="ECO:0007669"/>
    <property type="project" value="UniProtKB-EC"/>
</dbReference>
<protein>
    <submittedName>
        <fullName evidence="2">NAD(P)H:quinone oxidoreductase</fullName>
        <ecNumber evidence="2">1.6.5.2</ecNumber>
    </submittedName>
</protein>
<evidence type="ECO:0000313" key="3">
    <source>
        <dbReference type="Proteomes" id="UP001597097"/>
    </source>
</evidence>
<dbReference type="RefSeq" id="WP_219530793.1">
    <property type="nucleotide sequence ID" value="NZ_JAHKRM010000009.1"/>
</dbReference>
<dbReference type="Pfam" id="PF03358">
    <property type="entry name" value="FMN_red"/>
    <property type="match status" value="1"/>
</dbReference>
<dbReference type="InterPro" id="IPR010089">
    <property type="entry name" value="Flavoprotein_WrbA-like"/>
</dbReference>
<dbReference type="PROSITE" id="PS50902">
    <property type="entry name" value="FLAVODOXIN_LIKE"/>
    <property type="match status" value="1"/>
</dbReference>
<reference evidence="3" key="1">
    <citation type="journal article" date="2019" name="Int. J. Syst. Evol. Microbiol.">
        <title>The Global Catalogue of Microorganisms (GCM) 10K type strain sequencing project: providing services to taxonomists for standard genome sequencing and annotation.</title>
        <authorList>
            <consortium name="The Broad Institute Genomics Platform"/>
            <consortium name="The Broad Institute Genome Sequencing Center for Infectious Disease"/>
            <person name="Wu L."/>
            <person name="Ma J."/>
        </authorList>
    </citation>
    <scope>NUCLEOTIDE SEQUENCE [LARGE SCALE GENOMIC DNA]</scope>
    <source>
        <strain evidence="3">CGMCC 1.15399</strain>
    </source>
</reference>
<dbReference type="Proteomes" id="UP001597097">
    <property type="component" value="Unassembled WGS sequence"/>
</dbReference>
<sequence>MSPRILVVYYSATGSVHRLAEAVAEGAESAGAEVRLRRVAELAPPEAIASNEDWAKHREDVDSVVDVATLDDLEWADGYAFGTPTRYGTPAAQLKQFIDSASSMWHAGKLSDKPVTTFVSSAEQHGGQESTIISLSNVFYHWGAVIVPLGYTDDVVYAAGGNPYGTSWPAGFPSSPPDEVTLSCARYQGARLARFARLLASERMELSGASEGSEMGDRVR</sequence>
<name>A0ABW4G8V8_9ACTN</name>
<accession>A0ABW4G8V8</accession>
<evidence type="ECO:0000313" key="2">
    <source>
        <dbReference type="EMBL" id="MFD1538923.1"/>
    </source>
</evidence>
<dbReference type="EC" id="1.6.5.2" evidence="2"/>